<dbReference type="CDD" id="cd16345">
    <property type="entry name" value="LMWP_ArsC"/>
    <property type="match status" value="1"/>
</dbReference>
<dbReference type="InterPro" id="IPR023485">
    <property type="entry name" value="Ptyr_pPase"/>
</dbReference>
<evidence type="ECO:0000259" key="3">
    <source>
        <dbReference type="SMART" id="SM00226"/>
    </source>
</evidence>
<dbReference type="PANTHER" id="PTHR43428">
    <property type="entry name" value="ARSENATE REDUCTASE"/>
    <property type="match status" value="1"/>
</dbReference>
<keyword evidence="5" id="KW-1185">Reference proteome</keyword>
<evidence type="ECO:0000313" key="4">
    <source>
        <dbReference type="EMBL" id="GHO85111.1"/>
    </source>
</evidence>
<dbReference type="InterPro" id="IPR036196">
    <property type="entry name" value="Ptyr_pPase_sf"/>
</dbReference>
<dbReference type="Pfam" id="PF01451">
    <property type="entry name" value="LMWPc"/>
    <property type="match status" value="1"/>
</dbReference>
<feature type="domain" description="Phosphotyrosine protein phosphatase I" evidence="3">
    <location>
        <begin position="1"/>
        <end position="119"/>
    </location>
</feature>
<dbReference type="PANTHER" id="PTHR43428:SF1">
    <property type="entry name" value="ARSENATE REDUCTASE"/>
    <property type="match status" value="1"/>
</dbReference>
<dbReference type="Proteomes" id="UP000635565">
    <property type="component" value="Unassembled WGS sequence"/>
</dbReference>
<dbReference type="EMBL" id="BNJJ01000008">
    <property type="protein sequence ID" value="GHO85111.1"/>
    <property type="molecule type" value="Genomic_DNA"/>
</dbReference>
<name>A0ABQ3VJ09_9CHLR</name>
<proteinExistence type="predicted"/>
<dbReference type="Gene3D" id="3.40.50.2300">
    <property type="match status" value="1"/>
</dbReference>
<evidence type="ECO:0000256" key="2">
    <source>
        <dbReference type="SAM" id="MobiDB-lite"/>
    </source>
</evidence>
<evidence type="ECO:0000313" key="5">
    <source>
        <dbReference type="Proteomes" id="UP000635565"/>
    </source>
</evidence>
<keyword evidence="1" id="KW-0059">Arsenical resistance</keyword>
<accession>A0ABQ3VJ09</accession>
<dbReference type="SMART" id="SM00226">
    <property type="entry name" value="LMWPc"/>
    <property type="match status" value="1"/>
</dbReference>
<feature type="region of interest" description="Disordered" evidence="2">
    <location>
        <begin position="74"/>
        <end position="97"/>
    </location>
</feature>
<evidence type="ECO:0000256" key="1">
    <source>
        <dbReference type="ARBA" id="ARBA00022849"/>
    </source>
</evidence>
<organism evidence="4 5">
    <name type="scientific">Dictyobacter formicarum</name>
    <dbReference type="NCBI Taxonomy" id="2778368"/>
    <lineage>
        <taxon>Bacteria</taxon>
        <taxon>Bacillati</taxon>
        <taxon>Chloroflexota</taxon>
        <taxon>Ktedonobacteria</taxon>
        <taxon>Ktedonobacterales</taxon>
        <taxon>Dictyobacteraceae</taxon>
        <taxon>Dictyobacter</taxon>
    </lineage>
</organism>
<comment type="caution">
    <text evidence="4">The sequence shown here is derived from an EMBL/GenBank/DDBJ whole genome shotgun (WGS) entry which is preliminary data.</text>
</comment>
<protein>
    <recommendedName>
        <fullName evidence="3">Phosphotyrosine protein phosphatase I domain-containing protein</fullName>
    </recommendedName>
</protein>
<gene>
    <name evidence="4" type="ORF">KSZ_31170</name>
</gene>
<sequence>MAEALVHHLGQGQVQAVSAGSHPAQAVHPLAIRTLARRGIQMSLSVPKSLELFVGQSFDRVITLCDRVRERFPTWGDSSPTHWSLPDPSTAEGSEAERQQVFDQLALQLDVRIRLLLAERSQEHQETVSGQQTAS</sequence>
<reference evidence="4 5" key="1">
    <citation type="journal article" date="2021" name="Int. J. Syst. Evol. Microbiol.">
        <title>Reticulibacter mediterranei gen. nov., sp. nov., within the new family Reticulibacteraceae fam. nov., and Ktedonospora formicarum gen. nov., sp. nov., Ktedonobacter robiniae sp. nov., Dictyobacter formicarum sp. nov. and Dictyobacter arantiisoli sp. nov., belonging to the class Ktedonobacteria.</title>
        <authorList>
            <person name="Yabe S."/>
            <person name="Zheng Y."/>
            <person name="Wang C.M."/>
            <person name="Sakai Y."/>
            <person name="Abe K."/>
            <person name="Yokota A."/>
            <person name="Donadio S."/>
            <person name="Cavaletti L."/>
            <person name="Monciardini P."/>
        </authorList>
    </citation>
    <scope>NUCLEOTIDE SEQUENCE [LARGE SCALE GENOMIC DNA]</scope>
    <source>
        <strain evidence="4 5">SOSP1-9</strain>
    </source>
</reference>
<dbReference type="SUPFAM" id="SSF52788">
    <property type="entry name" value="Phosphotyrosine protein phosphatases I"/>
    <property type="match status" value="1"/>
</dbReference>